<reference evidence="1 2" key="1">
    <citation type="submission" date="2016-05" db="EMBL/GenBank/DDBJ databases">
        <title>Genome sequencing reveals origins of a unique bacterial endosymbiosis in the earliest lineages of terrestrial Fungi.</title>
        <authorList>
            <consortium name="DOE Joint Genome Institute"/>
            <person name="Uehling J."/>
            <person name="Gryganskyi A."/>
            <person name="Hameed K."/>
            <person name="Tschaplinski T."/>
            <person name="Misztal P."/>
            <person name="Wu S."/>
            <person name="Desiro A."/>
            <person name="Vande Pol N."/>
            <person name="Du Z.-Y."/>
            <person name="Zienkiewicz A."/>
            <person name="Zienkiewicz K."/>
            <person name="Morin E."/>
            <person name="Tisserant E."/>
            <person name="Splivallo R."/>
            <person name="Hainaut M."/>
            <person name="Henrissat B."/>
            <person name="Ohm R."/>
            <person name="Kuo A."/>
            <person name="Yan J."/>
            <person name="Lipzen A."/>
            <person name="Nolan M."/>
            <person name="Labutti K."/>
            <person name="Barry K."/>
            <person name="Goldstein A."/>
            <person name="Labbe J."/>
            <person name="Schadt C."/>
            <person name="Tuskan G."/>
            <person name="Grigoriev I."/>
            <person name="Martin F."/>
            <person name="Vilgalys R."/>
            <person name="Bonito G."/>
        </authorList>
    </citation>
    <scope>NUCLEOTIDE SEQUENCE [LARGE SCALE GENOMIC DNA]</scope>
    <source>
        <strain evidence="1 2">AG-77</strain>
    </source>
</reference>
<protein>
    <submittedName>
        <fullName evidence="1">Uncharacterized protein</fullName>
    </submittedName>
</protein>
<dbReference type="Proteomes" id="UP000078512">
    <property type="component" value="Unassembled WGS sequence"/>
</dbReference>
<evidence type="ECO:0000313" key="1">
    <source>
        <dbReference type="EMBL" id="OAQ23484.1"/>
    </source>
</evidence>
<proteinExistence type="predicted"/>
<dbReference type="AlphaFoldDB" id="A0A197JGF6"/>
<dbReference type="EMBL" id="KV442117">
    <property type="protein sequence ID" value="OAQ23484.1"/>
    <property type="molecule type" value="Genomic_DNA"/>
</dbReference>
<keyword evidence="2" id="KW-1185">Reference proteome</keyword>
<name>A0A197JGF6_9FUNG</name>
<evidence type="ECO:0000313" key="2">
    <source>
        <dbReference type="Proteomes" id="UP000078512"/>
    </source>
</evidence>
<sequence>MSKYRICSSCNKKKSAERYESDNGICRRCTQSMPKDSREVNVKDLLIALERINVTLSLLVTQKAF</sequence>
<gene>
    <name evidence="1" type="ORF">K457DRAFT_143644</name>
</gene>
<accession>A0A197JGF6</accession>
<organism evidence="1 2">
    <name type="scientific">Linnemannia elongata AG-77</name>
    <dbReference type="NCBI Taxonomy" id="1314771"/>
    <lineage>
        <taxon>Eukaryota</taxon>
        <taxon>Fungi</taxon>
        <taxon>Fungi incertae sedis</taxon>
        <taxon>Mucoromycota</taxon>
        <taxon>Mortierellomycotina</taxon>
        <taxon>Mortierellomycetes</taxon>
        <taxon>Mortierellales</taxon>
        <taxon>Mortierellaceae</taxon>
        <taxon>Linnemannia</taxon>
    </lineage>
</organism>